<evidence type="ECO:0000256" key="9">
    <source>
        <dbReference type="ARBA" id="ARBA00023136"/>
    </source>
</evidence>
<evidence type="ECO:0000256" key="3">
    <source>
        <dbReference type="ARBA" id="ARBA00022475"/>
    </source>
</evidence>
<keyword evidence="9" id="KW-0472">Membrane</keyword>
<dbReference type="FunFam" id="3.80.10.10:FF:000299">
    <property type="entry name" value="Piriformospora indica-insensitive protein 2"/>
    <property type="match status" value="1"/>
</dbReference>
<dbReference type="GO" id="GO:0051707">
    <property type="term" value="P:response to other organism"/>
    <property type="evidence" value="ECO:0007669"/>
    <property type="project" value="UniProtKB-ARBA"/>
</dbReference>
<organism evidence="13 14">
    <name type="scientific">Coptis chinensis</name>
    <dbReference type="NCBI Taxonomy" id="261450"/>
    <lineage>
        <taxon>Eukaryota</taxon>
        <taxon>Viridiplantae</taxon>
        <taxon>Streptophyta</taxon>
        <taxon>Embryophyta</taxon>
        <taxon>Tracheophyta</taxon>
        <taxon>Spermatophyta</taxon>
        <taxon>Magnoliopsida</taxon>
        <taxon>Ranunculales</taxon>
        <taxon>Ranunculaceae</taxon>
        <taxon>Coptidoideae</taxon>
        <taxon>Coptis</taxon>
    </lineage>
</organism>
<dbReference type="Pfam" id="PF00560">
    <property type="entry name" value="LRR_1"/>
    <property type="match status" value="1"/>
</dbReference>
<comment type="subcellular location">
    <subcellularLocation>
        <location evidence="2">Cell membrane</location>
    </subcellularLocation>
    <subcellularLocation>
        <location evidence="1">Membrane</location>
        <topology evidence="1">Single-pass membrane protein</topology>
    </subcellularLocation>
</comment>
<keyword evidence="6 12" id="KW-0732">Signal</keyword>
<evidence type="ECO:0000256" key="10">
    <source>
        <dbReference type="ARBA" id="ARBA00023170"/>
    </source>
</evidence>
<keyword evidence="14" id="KW-1185">Reference proteome</keyword>
<dbReference type="OrthoDB" id="676979at2759"/>
<dbReference type="Pfam" id="PF13855">
    <property type="entry name" value="LRR_8"/>
    <property type="match status" value="1"/>
</dbReference>
<keyword evidence="8" id="KW-1133">Transmembrane helix</keyword>
<dbReference type="InterPro" id="IPR001611">
    <property type="entry name" value="Leu-rich_rpt"/>
</dbReference>
<dbReference type="FunFam" id="3.80.10.10:FF:000269">
    <property type="entry name" value="Piriformospora indica-insensitive protein 2"/>
    <property type="match status" value="1"/>
</dbReference>
<evidence type="ECO:0008006" key="15">
    <source>
        <dbReference type="Google" id="ProtNLM"/>
    </source>
</evidence>
<dbReference type="Gene3D" id="3.80.10.10">
    <property type="entry name" value="Ribonuclease Inhibitor"/>
    <property type="match status" value="2"/>
</dbReference>
<dbReference type="AlphaFoldDB" id="A0A835J2T8"/>
<feature type="signal peptide" evidence="12">
    <location>
        <begin position="1"/>
        <end position="25"/>
    </location>
</feature>
<evidence type="ECO:0000313" key="13">
    <source>
        <dbReference type="EMBL" id="KAF9626068.1"/>
    </source>
</evidence>
<dbReference type="PANTHER" id="PTHR27000:SF768">
    <property type="entry name" value="PIRIFORMOSPORA INDICA-INSENSITIVE PROTEIN 2-LIKE ISOFORM X1"/>
    <property type="match status" value="1"/>
</dbReference>
<dbReference type="GO" id="GO:0005886">
    <property type="term" value="C:plasma membrane"/>
    <property type="evidence" value="ECO:0007669"/>
    <property type="project" value="UniProtKB-SubCell"/>
</dbReference>
<dbReference type="EMBL" id="JADFTS010000001">
    <property type="protein sequence ID" value="KAF9626068.1"/>
    <property type="molecule type" value="Genomic_DNA"/>
</dbReference>
<evidence type="ECO:0000256" key="2">
    <source>
        <dbReference type="ARBA" id="ARBA00004236"/>
    </source>
</evidence>
<evidence type="ECO:0000256" key="6">
    <source>
        <dbReference type="ARBA" id="ARBA00022729"/>
    </source>
</evidence>
<keyword evidence="11" id="KW-0325">Glycoprotein</keyword>
<name>A0A835J2T8_9MAGN</name>
<accession>A0A835J2T8</accession>
<evidence type="ECO:0000313" key="14">
    <source>
        <dbReference type="Proteomes" id="UP000631114"/>
    </source>
</evidence>
<evidence type="ECO:0000256" key="7">
    <source>
        <dbReference type="ARBA" id="ARBA00022737"/>
    </source>
</evidence>
<keyword evidence="10" id="KW-0675">Receptor</keyword>
<dbReference type="InterPro" id="IPR032675">
    <property type="entry name" value="LRR_dom_sf"/>
</dbReference>
<keyword evidence="5" id="KW-0812">Transmembrane</keyword>
<proteinExistence type="predicted"/>
<evidence type="ECO:0000256" key="5">
    <source>
        <dbReference type="ARBA" id="ARBA00022692"/>
    </source>
</evidence>
<dbReference type="PRINTS" id="PR00019">
    <property type="entry name" value="LEURICHRPT"/>
</dbReference>
<dbReference type="Proteomes" id="UP000631114">
    <property type="component" value="Unassembled WGS sequence"/>
</dbReference>
<evidence type="ECO:0000256" key="12">
    <source>
        <dbReference type="SAM" id="SignalP"/>
    </source>
</evidence>
<reference evidence="13 14" key="1">
    <citation type="submission" date="2020-10" db="EMBL/GenBank/DDBJ databases">
        <title>The Coptis chinensis genome and diversification of protoberbering-type alkaloids.</title>
        <authorList>
            <person name="Wang B."/>
            <person name="Shu S."/>
            <person name="Song C."/>
            <person name="Liu Y."/>
        </authorList>
    </citation>
    <scope>NUCLEOTIDE SEQUENCE [LARGE SCALE GENOMIC DNA]</scope>
    <source>
        <strain evidence="13">HL-2020</strain>
        <tissue evidence="13">Leaf</tissue>
    </source>
</reference>
<evidence type="ECO:0000256" key="8">
    <source>
        <dbReference type="ARBA" id="ARBA00022989"/>
    </source>
</evidence>
<dbReference type="SUPFAM" id="SSF52058">
    <property type="entry name" value="L domain-like"/>
    <property type="match status" value="1"/>
</dbReference>
<dbReference type="PANTHER" id="PTHR27000">
    <property type="entry name" value="LEUCINE-RICH REPEAT RECEPTOR-LIKE PROTEIN KINASE FAMILY PROTEIN-RELATED"/>
    <property type="match status" value="1"/>
</dbReference>
<evidence type="ECO:0000256" key="4">
    <source>
        <dbReference type="ARBA" id="ARBA00022614"/>
    </source>
</evidence>
<keyword evidence="3" id="KW-1003">Cell membrane</keyword>
<sequence>MEKLCVKTQALFLTCILSLFLNVFCMSESETNLSLMEKSEKEALYSVIQGFVGKWWNGSELYPDPCGWTPIQGVSCDLFDGFWYVTDLNVGLIQDNSLRCAPNAEFRRHLFEFKHLQTLSFINCFIDPHQHAVTIPTDNWEKLAGSLVSLEFRSNPGLIGQIPPSFGSLTRLQSLVLLENRLSGELPATLGSIARVRRIVLAGNMFTGQIPASLGGLTGLLIFDSSRNFLTGSLPSTFGGLTSLLKLDLSNNLLDGMLPSGLGKLKNLTLLDLRNNNLSGGLTKSLQEMVSLEELVLSNNPLGGDLMGIEWENLQNLISLDLSYNGLIGGIPEKMTVLSKLRFLGLNHNILSGIISPKLAALPSLGALYLHGNNLTGKLEFSEWFYGKMGRRFGAWSNPNLCYPVELIPTGHVPFGVKPCQQEVTLLEADSKTKLSDVNSDLNASFSVSLGYSNYGVDGSWAFIVRGMVVLLLLIYIL</sequence>
<evidence type="ECO:0000256" key="11">
    <source>
        <dbReference type="ARBA" id="ARBA00023180"/>
    </source>
</evidence>
<keyword evidence="4" id="KW-0433">Leucine-rich repeat</keyword>
<comment type="caution">
    <text evidence="13">The sequence shown here is derived from an EMBL/GenBank/DDBJ whole genome shotgun (WGS) entry which is preliminary data.</text>
</comment>
<feature type="chain" id="PRO_5032719491" description="Piriformospora indica-insensitive protein 2" evidence="12">
    <location>
        <begin position="26"/>
        <end position="478"/>
    </location>
</feature>
<gene>
    <name evidence="13" type="ORF">IFM89_030736</name>
</gene>
<protein>
    <recommendedName>
        <fullName evidence="15">Piriformospora indica-insensitive protein 2</fullName>
    </recommendedName>
</protein>
<evidence type="ECO:0000256" key="1">
    <source>
        <dbReference type="ARBA" id="ARBA00004167"/>
    </source>
</evidence>
<keyword evidence="7" id="KW-0677">Repeat</keyword>